<evidence type="ECO:0000313" key="3">
    <source>
        <dbReference type="Proteomes" id="UP001500221"/>
    </source>
</evidence>
<dbReference type="Gene3D" id="3.10.180.10">
    <property type="entry name" value="2,3-Dihydroxybiphenyl 1,2-Dioxygenase, domain 1"/>
    <property type="match status" value="1"/>
</dbReference>
<sequence>MSLTIQCLDLDCADPDRLARFWAEALGWRRTFDSPDEVALEPPAGSPQDGVAPDLLFLRVPDAKTGKNRLHLDLRPDDREAEVARLEGLGATRVEVGQSSREQSPSWTVMADPEGNEFCVLRPFTDDELAKLAAATDGEQA</sequence>
<name>A0ABP9PX35_9ACTN</name>
<reference evidence="3" key="1">
    <citation type="journal article" date="2019" name="Int. J. Syst. Evol. Microbiol.">
        <title>The Global Catalogue of Microorganisms (GCM) 10K type strain sequencing project: providing services to taxonomists for standard genome sequencing and annotation.</title>
        <authorList>
            <consortium name="The Broad Institute Genomics Platform"/>
            <consortium name="The Broad Institute Genome Sequencing Center for Infectious Disease"/>
            <person name="Wu L."/>
            <person name="Ma J."/>
        </authorList>
    </citation>
    <scope>NUCLEOTIDE SEQUENCE [LARGE SCALE GENOMIC DNA]</scope>
    <source>
        <strain evidence="3">JCM 18459</strain>
    </source>
</reference>
<evidence type="ECO:0000259" key="1">
    <source>
        <dbReference type="PROSITE" id="PS51819"/>
    </source>
</evidence>
<dbReference type="EMBL" id="BAABKG010000005">
    <property type="protein sequence ID" value="GAA5153662.1"/>
    <property type="molecule type" value="Genomic_DNA"/>
</dbReference>
<dbReference type="InterPro" id="IPR029068">
    <property type="entry name" value="Glyas_Bleomycin-R_OHBP_Dase"/>
</dbReference>
<dbReference type="PANTHER" id="PTHR35908:SF1">
    <property type="entry name" value="CONSERVED PROTEIN"/>
    <property type="match status" value="1"/>
</dbReference>
<proteinExistence type="predicted"/>
<organism evidence="2 3">
    <name type="scientific">Nocardioides marinquilinus</name>
    <dbReference type="NCBI Taxonomy" id="1210400"/>
    <lineage>
        <taxon>Bacteria</taxon>
        <taxon>Bacillati</taxon>
        <taxon>Actinomycetota</taxon>
        <taxon>Actinomycetes</taxon>
        <taxon>Propionibacteriales</taxon>
        <taxon>Nocardioidaceae</taxon>
        <taxon>Nocardioides</taxon>
    </lineage>
</organism>
<dbReference type="PROSITE" id="PS51819">
    <property type="entry name" value="VOC"/>
    <property type="match status" value="1"/>
</dbReference>
<evidence type="ECO:0000313" key="2">
    <source>
        <dbReference type="EMBL" id="GAA5153662.1"/>
    </source>
</evidence>
<dbReference type="InterPro" id="IPR037523">
    <property type="entry name" value="VOC_core"/>
</dbReference>
<feature type="domain" description="VOC" evidence="1">
    <location>
        <begin position="4"/>
        <end position="123"/>
    </location>
</feature>
<accession>A0ABP9PX35</accession>
<dbReference type="CDD" id="cd06587">
    <property type="entry name" value="VOC"/>
    <property type="match status" value="1"/>
</dbReference>
<dbReference type="InterPro" id="IPR041581">
    <property type="entry name" value="Glyoxalase_6"/>
</dbReference>
<dbReference type="SUPFAM" id="SSF54593">
    <property type="entry name" value="Glyoxalase/Bleomycin resistance protein/Dihydroxybiphenyl dioxygenase"/>
    <property type="match status" value="1"/>
</dbReference>
<comment type="caution">
    <text evidence="2">The sequence shown here is derived from an EMBL/GenBank/DDBJ whole genome shotgun (WGS) entry which is preliminary data.</text>
</comment>
<dbReference type="Proteomes" id="UP001500221">
    <property type="component" value="Unassembled WGS sequence"/>
</dbReference>
<dbReference type="Pfam" id="PF18029">
    <property type="entry name" value="Glyoxalase_6"/>
    <property type="match status" value="1"/>
</dbReference>
<keyword evidence="3" id="KW-1185">Reference proteome</keyword>
<dbReference type="RefSeq" id="WP_345461872.1">
    <property type="nucleotide sequence ID" value="NZ_BAABKG010000005.1"/>
</dbReference>
<dbReference type="PANTHER" id="PTHR35908">
    <property type="entry name" value="HYPOTHETICAL FUSION PROTEIN"/>
    <property type="match status" value="1"/>
</dbReference>
<gene>
    <name evidence="2" type="ORF">GCM10023340_35990</name>
</gene>
<protein>
    <submittedName>
        <fullName evidence="2">VOC family protein</fullName>
    </submittedName>
</protein>